<accession>A0A0R2HBQ7</accession>
<dbReference type="InterPro" id="IPR050903">
    <property type="entry name" value="Bact_Chemotaxis_MeTrfase"/>
</dbReference>
<protein>
    <recommendedName>
        <fullName evidence="1">CheR-type methyltransferase domain-containing protein</fullName>
    </recommendedName>
</protein>
<dbReference type="InterPro" id="IPR029063">
    <property type="entry name" value="SAM-dependent_MTases_sf"/>
</dbReference>
<dbReference type="PROSITE" id="PS50123">
    <property type="entry name" value="CHER"/>
    <property type="match status" value="1"/>
</dbReference>
<dbReference type="Gene3D" id="3.40.50.150">
    <property type="entry name" value="Vaccinia Virus protein VP39"/>
    <property type="match status" value="1"/>
</dbReference>
<reference evidence="2 3" key="1">
    <citation type="journal article" date="2015" name="Genome Announc.">
        <title>Expanding the biotechnology potential of lactobacilli through comparative genomics of 213 strains and associated genera.</title>
        <authorList>
            <person name="Sun Z."/>
            <person name="Harris H.M."/>
            <person name="McCann A."/>
            <person name="Guo C."/>
            <person name="Argimon S."/>
            <person name="Zhang W."/>
            <person name="Yang X."/>
            <person name="Jeffery I.B."/>
            <person name="Cooney J.C."/>
            <person name="Kagawa T.F."/>
            <person name="Liu W."/>
            <person name="Song Y."/>
            <person name="Salvetti E."/>
            <person name="Wrobel A."/>
            <person name="Rasinkangas P."/>
            <person name="Parkhill J."/>
            <person name="Rea M.C."/>
            <person name="O'Sullivan O."/>
            <person name="Ritari J."/>
            <person name="Douillard F.P."/>
            <person name="Paul Ross R."/>
            <person name="Yang R."/>
            <person name="Briner A.E."/>
            <person name="Felis G.E."/>
            <person name="de Vos W.M."/>
            <person name="Barrangou R."/>
            <person name="Klaenhammer T.R."/>
            <person name="Caufield P.W."/>
            <person name="Cui Y."/>
            <person name="Zhang H."/>
            <person name="O'Toole P.W."/>
        </authorList>
    </citation>
    <scope>NUCLEOTIDE SEQUENCE [LARGE SCALE GENOMIC DNA]</scope>
    <source>
        <strain evidence="2 3">DSM 20405</strain>
    </source>
</reference>
<organism evidence="2 3">
    <name type="scientific">Kandleria vitulina DSM 20405</name>
    <dbReference type="NCBI Taxonomy" id="1410657"/>
    <lineage>
        <taxon>Bacteria</taxon>
        <taxon>Bacillati</taxon>
        <taxon>Bacillota</taxon>
        <taxon>Erysipelotrichia</taxon>
        <taxon>Erysipelotrichales</taxon>
        <taxon>Coprobacillaceae</taxon>
        <taxon>Kandleria</taxon>
    </lineage>
</organism>
<dbReference type="Proteomes" id="UP000051841">
    <property type="component" value="Unassembled WGS sequence"/>
</dbReference>
<evidence type="ECO:0000313" key="2">
    <source>
        <dbReference type="EMBL" id="KRN50386.1"/>
    </source>
</evidence>
<dbReference type="InterPro" id="IPR000780">
    <property type="entry name" value="CheR_MeTrfase"/>
</dbReference>
<feature type="domain" description="CheR-type methyltransferase" evidence="1">
    <location>
        <begin position="1"/>
        <end position="228"/>
    </location>
</feature>
<dbReference type="EMBL" id="JQBL01000010">
    <property type="protein sequence ID" value="KRN50386.1"/>
    <property type="molecule type" value="Genomic_DNA"/>
</dbReference>
<comment type="caution">
    <text evidence="2">The sequence shown here is derived from an EMBL/GenBank/DDBJ whole genome shotgun (WGS) entry which is preliminary data.</text>
</comment>
<dbReference type="SUPFAM" id="SSF53335">
    <property type="entry name" value="S-adenosyl-L-methionine-dependent methyltransferases"/>
    <property type="match status" value="1"/>
</dbReference>
<dbReference type="InterPro" id="IPR022642">
    <property type="entry name" value="CheR_C"/>
</dbReference>
<dbReference type="GO" id="GO:0008757">
    <property type="term" value="F:S-adenosylmethionine-dependent methyltransferase activity"/>
    <property type="evidence" value="ECO:0007669"/>
    <property type="project" value="InterPro"/>
</dbReference>
<evidence type="ECO:0000259" key="1">
    <source>
        <dbReference type="PROSITE" id="PS50123"/>
    </source>
</evidence>
<proteinExistence type="predicted"/>
<dbReference type="PANTHER" id="PTHR24422">
    <property type="entry name" value="CHEMOTAXIS PROTEIN METHYLTRANSFERASE"/>
    <property type="match status" value="1"/>
</dbReference>
<dbReference type="SMART" id="SM00138">
    <property type="entry name" value="MeTrc"/>
    <property type="match status" value="1"/>
</dbReference>
<dbReference type="AlphaFoldDB" id="A0A0R2HBQ7"/>
<gene>
    <name evidence="2" type="ORF">IV49_GL000254</name>
</gene>
<dbReference type="RefSeq" id="WP_031590094.1">
    <property type="nucleotide sequence ID" value="NZ_JQBL01000010.1"/>
</dbReference>
<evidence type="ECO:0000313" key="3">
    <source>
        <dbReference type="Proteomes" id="UP000051841"/>
    </source>
</evidence>
<dbReference type="Pfam" id="PF01739">
    <property type="entry name" value="CheR"/>
    <property type="match status" value="1"/>
</dbReference>
<keyword evidence="3" id="KW-1185">Reference proteome</keyword>
<dbReference type="PRINTS" id="PR00996">
    <property type="entry name" value="CHERMTFRASE"/>
</dbReference>
<dbReference type="PANTHER" id="PTHR24422:SF10">
    <property type="entry name" value="CHEMOTAXIS PROTEIN METHYLTRANSFERASE 2"/>
    <property type="match status" value="1"/>
</dbReference>
<sequence length="244" mass="28472">MNRSQLREILDILHEKVGVEFIHYHKDAVINAITKECVNDDVDDYIEQLKINDNLVNRLASKILVGVTRFFRNPQFFETLKQHIPHKGFLRFWVVGCATGEEAYSLAIILEELGCNYKIIATDVSMDRVVQAHVGLYGNGIVSDISKERLERFFIRTSRGYQVKGLRHNITFKTHELFEDDAIEDIDVILCRNVLVYFDHFNYDYLYDKFYSSLNDEGLLCVGQIEQVKSSLFEKVDECIYRKI</sequence>
<name>A0A0R2HBQ7_9FIRM</name>
<dbReference type="PATRIC" id="fig|1410657.5.peg.259"/>